<dbReference type="VEuPathDB" id="FungiDB:RhiirA1_463628"/>
<dbReference type="OrthoDB" id="2414517at2759"/>
<reference evidence="1 2" key="2">
    <citation type="submission" date="2017-10" db="EMBL/GenBank/DDBJ databases">
        <title>Genome analyses suggest a sexual origin of heterokaryosis in a supposedly ancient asexual fungus.</title>
        <authorList>
            <person name="Corradi N."/>
            <person name="Sedzielewska K."/>
            <person name="Noel J."/>
            <person name="Charron P."/>
            <person name="Farinelli L."/>
            <person name="Marton T."/>
            <person name="Kruger M."/>
            <person name="Pelin A."/>
            <person name="Brachmann A."/>
            <person name="Corradi N."/>
        </authorList>
    </citation>
    <scope>NUCLEOTIDE SEQUENCE [LARGE SCALE GENOMIC DNA]</scope>
    <source>
        <strain evidence="1 2">A1</strain>
    </source>
</reference>
<dbReference type="EMBL" id="LLXH01000727">
    <property type="protein sequence ID" value="PKC63533.1"/>
    <property type="molecule type" value="Genomic_DNA"/>
</dbReference>
<dbReference type="Proteomes" id="UP000232688">
    <property type="component" value="Unassembled WGS sequence"/>
</dbReference>
<protein>
    <submittedName>
        <fullName evidence="1">Uncharacterized protein</fullName>
    </submittedName>
</protein>
<dbReference type="AlphaFoldDB" id="A0A2I1ERE8"/>
<evidence type="ECO:0000313" key="1">
    <source>
        <dbReference type="EMBL" id="PKC63533.1"/>
    </source>
</evidence>
<evidence type="ECO:0000313" key="2">
    <source>
        <dbReference type="Proteomes" id="UP000232688"/>
    </source>
</evidence>
<name>A0A2I1ERE8_9GLOM</name>
<accession>A0A2I1ERE8</accession>
<organism evidence="1 2">
    <name type="scientific">Rhizophagus irregularis</name>
    <dbReference type="NCBI Taxonomy" id="588596"/>
    <lineage>
        <taxon>Eukaryota</taxon>
        <taxon>Fungi</taxon>
        <taxon>Fungi incertae sedis</taxon>
        <taxon>Mucoromycota</taxon>
        <taxon>Glomeromycotina</taxon>
        <taxon>Glomeromycetes</taxon>
        <taxon>Glomerales</taxon>
        <taxon>Glomeraceae</taxon>
        <taxon>Rhizophagus</taxon>
    </lineage>
</organism>
<sequence>MESSLSSKRKSDEIDDENGLDKVWDCKRCREMVLHGMYEGKSSFKLSIPLFVVYEDEDTEDKAEKVLGHIIWLFEETQKQVEASQSGVKGVCSFI</sequence>
<dbReference type="VEuPathDB" id="FungiDB:FUN_016697"/>
<gene>
    <name evidence="1" type="ORF">RhiirA1_463628</name>
</gene>
<proteinExistence type="predicted"/>
<reference evidence="1 2" key="1">
    <citation type="submission" date="2017-10" db="EMBL/GenBank/DDBJ databases">
        <title>Extensive intraspecific genome diversity in a model arbuscular mycorrhizal fungus.</title>
        <authorList>
            <person name="Chen E.C.H."/>
            <person name="Morin E."/>
            <person name="Baudet D."/>
            <person name="Noel J."/>
            <person name="Ndikumana S."/>
            <person name="Charron P."/>
            <person name="St-Onge C."/>
            <person name="Giorgi J."/>
            <person name="Grigoriev I.V."/>
            <person name="Roux C."/>
            <person name="Martin F.M."/>
            <person name="Corradi N."/>
        </authorList>
    </citation>
    <scope>NUCLEOTIDE SEQUENCE [LARGE SCALE GENOMIC DNA]</scope>
    <source>
        <strain evidence="1 2">A1</strain>
    </source>
</reference>
<comment type="caution">
    <text evidence="1">The sequence shown here is derived from an EMBL/GenBank/DDBJ whole genome shotgun (WGS) entry which is preliminary data.</text>
</comment>